<dbReference type="EMBL" id="CP033912">
    <property type="protein sequence ID" value="AZA96825.1"/>
    <property type="molecule type" value="Genomic_DNA"/>
</dbReference>
<dbReference type="AlphaFoldDB" id="A0AAD1DN03"/>
<evidence type="ECO:0000256" key="1">
    <source>
        <dbReference type="SAM" id="Phobius"/>
    </source>
</evidence>
<accession>A0AAD1DN03</accession>
<keyword evidence="1" id="KW-0472">Membrane</keyword>
<evidence type="ECO:0000313" key="2">
    <source>
        <dbReference type="EMBL" id="AZA88263.1"/>
    </source>
</evidence>
<feature type="transmembrane region" description="Helical" evidence="1">
    <location>
        <begin position="12"/>
        <end position="36"/>
    </location>
</feature>
<gene>
    <name evidence="2" type="ORF">EG349_16510</name>
    <name evidence="3" type="ORF">EG353_15300</name>
</gene>
<sequence length="97" mass="11160">MFTTQFSDYPEFQILGVSLAAAFPAARVATFTSIFLQAKKDIRYHHSRGKPSFQDLSEDNKLFHSVSISETSFLAGFFRMLIQQPKTSRIFQCGYFY</sequence>
<name>A0AAD1DN03_9FLAO</name>
<evidence type="ECO:0000313" key="3">
    <source>
        <dbReference type="EMBL" id="AZA96825.1"/>
    </source>
</evidence>
<dbReference type="EMBL" id="CP033915">
    <property type="protein sequence ID" value="AZA88263.1"/>
    <property type="molecule type" value="Genomic_DNA"/>
</dbReference>
<dbReference type="Proteomes" id="UP000274073">
    <property type="component" value="Chromosome"/>
</dbReference>
<keyword evidence="1" id="KW-1133">Transmembrane helix</keyword>
<proteinExistence type="predicted"/>
<dbReference type="RefSeq" id="WP_123855150.1">
    <property type="nucleotide sequence ID" value="NZ_CP033912.1"/>
</dbReference>
<protein>
    <submittedName>
        <fullName evidence="2">Uncharacterized protein</fullName>
    </submittedName>
</protein>
<organism evidence="2 4">
    <name type="scientific">Chryseobacterium shandongense</name>
    <dbReference type="NCBI Taxonomy" id="1493872"/>
    <lineage>
        <taxon>Bacteria</taxon>
        <taxon>Pseudomonadati</taxon>
        <taxon>Bacteroidota</taxon>
        <taxon>Flavobacteriia</taxon>
        <taxon>Flavobacteriales</taxon>
        <taxon>Weeksellaceae</taxon>
        <taxon>Chryseobacterium group</taxon>
        <taxon>Chryseobacterium</taxon>
    </lineage>
</organism>
<evidence type="ECO:0000313" key="4">
    <source>
        <dbReference type="Proteomes" id="UP000274073"/>
    </source>
</evidence>
<keyword evidence="1" id="KW-0812">Transmembrane</keyword>
<reference evidence="4 5" key="1">
    <citation type="submission" date="2018-11" db="EMBL/GenBank/DDBJ databases">
        <title>Proposal to divide the Flavobacteriaceae and reorganize its genera based on Amino Acid Identity values calculated from whole genome sequences.</title>
        <authorList>
            <person name="Nicholson A.C."/>
            <person name="Gulvik C.A."/>
            <person name="Whitney A.M."/>
            <person name="Humrighouse B.W."/>
            <person name="Bell M."/>
            <person name="Holmes B."/>
            <person name="Steigerwalt A.G."/>
            <person name="Villarma A."/>
            <person name="Sheth M."/>
            <person name="Batra D."/>
            <person name="Pryor J."/>
            <person name="Bernardet J.-F."/>
            <person name="Hugo C."/>
            <person name="Kampfer P."/>
            <person name="Newman J."/>
            <person name="McQuiston J.R."/>
        </authorList>
    </citation>
    <scope>NUCLEOTIDE SEQUENCE [LARGE SCALE GENOMIC DNA]</scope>
    <source>
        <strain evidence="2 4">G0207</strain>
        <strain evidence="3 5">H5143</strain>
    </source>
</reference>
<dbReference type="Proteomes" id="UP000281741">
    <property type="component" value="Chromosome"/>
</dbReference>
<evidence type="ECO:0000313" key="5">
    <source>
        <dbReference type="Proteomes" id="UP000281741"/>
    </source>
</evidence>
<keyword evidence="5" id="KW-1185">Reference proteome</keyword>